<dbReference type="SUPFAM" id="SSF64268">
    <property type="entry name" value="PX domain"/>
    <property type="match status" value="1"/>
</dbReference>
<dbReference type="Gene3D" id="1.20.1050.80">
    <property type="entry name" value="VPS9 domain"/>
    <property type="match status" value="1"/>
</dbReference>
<name>A0A7S3ZMF8_9STRA</name>
<feature type="compositionally biased region" description="Pro residues" evidence="1">
    <location>
        <begin position="1"/>
        <end position="27"/>
    </location>
</feature>
<gene>
    <name evidence="4" type="ORF">PCAL00307_LOCUS3373</name>
    <name evidence="5" type="ORF">PECAL_2P08260</name>
</gene>
<dbReference type="EMBL" id="HBIW01004129">
    <property type="protein sequence ID" value="CAE0687939.1"/>
    <property type="molecule type" value="Transcribed_RNA"/>
</dbReference>
<dbReference type="InterPro" id="IPR036034">
    <property type="entry name" value="PDZ_sf"/>
</dbReference>
<reference evidence="4" key="1">
    <citation type="submission" date="2021-01" db="EMBL/GenBank/DDBJ databases">
        <authorList>
            <person name="Corre E."/>
            <person name="Pelletier E."/>
            <person name="Niang G."/>
            <person name="Scheremetjew M."/>
            <person name="Finn R."/>
            <person name="Kale V."/>
            <person name="Holt S."/>
            <person name="Cochrane G."/>
            <person name="Meng A."/>
            <person name="Brown T."/>
            <person name="Cohen L."/>
        </authorList>
    </citation>
    <scope>NUCLEOTIDE SEQUENCE</scope>
    <source>
        <strain evidence="4">CCMP1756</strain>
    </source>
</reference>
<dbReference type="SMART" id="SM00167">
    <property type="entry name" value="VPS9"/>
    <property type="match status" value="1"/>
</dbReference>
<keyword evidence="6" id="KW-1185">Reference proteome</keyword>
<dbReference type="PANTHER" id="PTHR23101:SF25">
    <property type="entry name" value="GTPASE-ACTIVATING PROTEIN AND VPS9 DOMAIN-CONTAINING PROTEIN 1"/>
    <property type="match status" value="1"/>
</dbReference>
<dbReference type="Gene3D" id="2.30.42.10">
    <property type="match status" value="1"/>
</dbReference>
<evidence type="ECO:0000313" key="4">
    <source>
        <dbReference type="EMBL" id="CAE0687939.1"/>
    </source>
</evidence>
<organism evidence="4">
    <name type="scientific">Pelagomonas calceolata</name>
    <dbReference type="NCBI Taxonomy" id="35677"/>
    <lineage>
        <taxon>Eukaryota</taxon>
        <taxon>Sar</taxon>
        <taxon>Stramenopiles</taxon>
        <taxon>Ochrophyta</taxon>
        <taxon>Pelagophyceae</taxon>
        <taxon>Pelagomonadales</taxon>
        <taxon>Pelagomonadaceae</taxon>
        <taxon>Pelagomonas</taxon>
    </lineage>
</organism>
<dbReference type="SMART" id="SM00228">
    <property type="entry name" value="PDZ"/>
    <property type="match status" value="1"/>
</dbReference>
<dbReference type="PROSITE" id="PS50106">
    <property type="entry name" value="PDZ"/>
    <property type="match status" value="1"/>
</dbReference>
<proteinExistence type="predicted"/>
<evidence type="ECO:0000256" key="1">
    <source>
        <dbReference type="SAM" id="MobiDB-lite"/>
    </source>
</evidence>
<dbReference type="GO" id="GO:0030139">
    <property type="term" value="C:endocytic vesicle"/>
    <property type="evidence" value="ECO:0007669"/>
    <property type="project" value="TreeGrafter"/>
</dbReference>
<accession>A0A7S3ZMF8</accession>
<dbReference type="InterPro" id="IPR037191">
    <property type="entry name" value="VPS9_dom_sf"/>
</dbReference>
<dbReference type="Proteomes" id="UP000789595">
    <property type="component" value="Unassembled WGS sequence"/>
</dbReference>
<dbReference type="EMBL" id="CAKKNE010000002">
    <property type="protein sequence ID" value="CAH0367787.1"/>
    <property type="molecule type" value="Genomic_DNA"/>
</dbReference>
<dbReference type="PANTHER" id="PTHR23101">
    <property type="entry name" value="RAB GDP/GTP EXCHANGE FACTOR"/>
    <property type="match status" value="1"/>
</dbReference>
<dbReference type="OrthoDB" id="21085at2759"/>
<feature type="domain" description="VPS9" evidence="3">
    <location>
        <begin position="469"/>
        <end position="610"/>
    </location>
</feature>
<dbReference type="InterPro" id="IPR001478">
    <property type="entry name" value="PDZ"/>
</dbReference>
<dbReference type="GO" id="GO:0031267">
    <property type="term" value="F:small GTPase binding"/>
    <property type="evidence" value="ECO:0007669"/>
    <property type="project" value="TreeGrafter"/>
</dbReference>
<evidence type="ECO:0000259" key="3">
    <source>
        <dbReference type="PROSITE" id="PS51205"/>
    </source>
</evidence>
<dbReference type="GO" id="GO:0005829">
    <property type="term" value="C:cytosol"/>
    <property type="evidence" value="ECO:0007669"/>
    <property type="project" value="TreeGrafter"/>
</dbReference>
<dbReference type="PROSITE" id="PS51205">
    <property type="entry name" value="VPS9"/>
    <property type="match status" value="1"/>
</dbReference>
<evidence type="ECO:0008006" key="7">
    <source>
        <dbReference type="Google" id="ProtNLM"/>
    </source>
</evidence>
<dbReference type="InterPro" id="IPR036871">
    <property type="entry name" value="PX_dom_sf"/>
</dbReference>
<evidence type="ECO:0000313" key="6">
    <source>
        <dbReference type="Proteomes" id="UP000789595"/>
    </source>
</evidence>
<reference evidence="5" key="2">
    <citation type="submission" date="2021-11" db="EMBL/GenBank/DDBJ databases">
        <authorList>
            <consortium name="Genoscope - CEA"/>
            <person name="William W."/>
        </authorList>
    </citation>
    <scope>NUCLEOTIDE SEQUENCE</scope>
</reference>
<dbReference type="GO" id="GO:0035091">
    <property type="term" value="F:phosphatidylinositol binding"/>
    <property type="evidence" value="ECO:0007669"/>
    <property type="project" value="InterPro"/>
</dbReference>
<dbReference type="InterPro" id="IPR003123">
    <property type="entry name" value="VPS9"/>
</dbReference>
<feature type="region of interest" description="Disordered" evidence="1">
    <location>
        <begin position="1"/>
        <end position="59"/>
    </location>
</feature>
<sequence length="618" mass="66729">MKDEPVPPPRSSPPALPQARAPPPALPPAVGLRPEAPKAPSAALPATRPAPPPLPTPDPPVDLVERLVVAEPPLSTAQKVLVVAEGGTFRARLDGDGPNLGLTLKATRDGRALVQALPAPSRARAAGIRIGDEVLGVDGAAFERGVGLRHVAARIKASSTKVLSLRRGFAPVDVEVLAAVLRRRGALSEDGAAALMGEVAEVCRRAALWDERGEVVSDLDDVSVDVVERRPALCCRVVDYDAEAYAVWTLDARSGAEWRVRRSFARFREVRTIVKRLAPRDVYEDLDRTFPDEAAFYDTVSSIQERCRALENYLRSCLSLLLTGPLHNNAGRLHAALEDFLDVPARLASLELLERNPDAHLRRAAQVAAHQVLATPSLDGVVSTIVAACRGKEGHDLLGAMATAIDGLQAALVEGCGPFFEGVVMRRTRKMGLEELDLLVRAAVRRQVEAEVFVPLSSVLDESLRRDLAEEETMLRASCAAARLKTQAALGIAPEHASPSKWEAAVYRLATVGSYTLPCDRLDVLLAAAREIPVIFAAEHKGEEVLGGDDFLPIFVYVVVQAGIPDLRYLQTLLSALCDPDKRLSETGYYVATFEAAVAHIRELPLARVLEEENPFVV</sequence>
<dbReference type="GO" id="GO:0016192">
    <property type="term" value="P:vesicle-mediated transport"/>
    <property type="evidence" value="ECO:0007669"/>
    <property type="project" value="InterPro"/>
</dbReference>
<dbReference type="InterPro" id="IPR045046">
    <property type="entry name" value="Vps9-like"/>
</dbReference>
<dbReference type="SUPFAM" id="SSF109993">
    <property type="entry name" value="VPS9 domain"/>
    <property type="match status" value="1"/>
</dbReference>
<feature type="domain" description="PDZ" evidence="2">
    <location>
        <begin position="88"/>
        <end position="162"/>
    </location>
</feature>
<dbReference type="Pfam" id="PF02204">
    <property type="entry name" value="VPS9"/>
    <property type="match status" value="1"/>
</dbReference>
<protein>
    <recommendedName>
        <fullName evidence="7">VPS9 domain-containing protein</fullName>
    </recommendedName>
</protein>
<evidence type="ECO:0000259" key="2">
    <source>
        <dbReference type="PROSITE" id="PS50106"/>
    </source>
</evidence>
<dbReference type="Gene3D" id="3.30.1520.10">
    <property type="entry name" value="Phox-like domain"/>
    <property type="match status" value="1"/>
</dbReference>
<dbReference type="GO" id="GO:0005085">
    <property type="term" value="F:guanyl-nucleotide exchange factor activity"/>
    <property type="evidence" value="ECO:0007669"/>
    <property type="project" value="InterPro"/>
</dbReference>
<feature type="compositionally biased region" description="Pro residues" evidence="1">
    <location>
        <begin position="48"/>
        <end position="59"/>
    </location>
</feature>
<dbReference type="SUPFAM" id="SSF50156">
    <property type="entry name" value="PDZ domain-like"/>
    <property type="match status" value="1"/>
</dbReference>
<evidence type="ECO:0000313" key="5">
    <source>
        <dbReference type="EMBL" id="CAH0367787.1"/>
    </source>
</evidence>
<dbReference type="AlphaFoldDB" id="A0A7S3ZMF8"/>